<dbReference type="EMBL" id="BOCI01000028">
    <property type="protein sequence ID" value="GHW00414.1"/>
    <property type="molecule type" value="Genomic_DNA"/>
</dbReference>
<evidence type="ECO:0000313" key="2">
    <source>
        <dbReference type="Proteomes" id="UP000616547"/>
    </source>
</evidence>
<dbReference type="Proteomes" id="UP000616547">
    <property type="component" value="Unassembled WGS sequence"/>
</dbReference>
<organism evidence="1 2">
    <name type="scientific">Lactobacillus nasalidis</name>
    <dbReference type="NCBI Taxonomy" id="2797258"/>
    <lineage>
        <taxon>Bacteria</taxon>
        <taxon>Bacillati</taxon>
        <taxon>Bacillota</taxon>
        <taxon>Bacilli</taxon>
        <taxon>Lactobacillales</taxon>
        <taxon>Lactobacillaceae</taxon>
        <taxon>Lactobacillus</taxon>
    </lineage>
</organism>
<sequence length="53" mass="6020">MNNIILDFEKMVERKAKRLSRREVTPASSLSILCTGHDVSNFGIGELLFKLLK</sequence>
<evidence type="ECO:0000313" key="1">
    <source>
        <dbReference type="EMBL" id="GHW00414.1"/>
    </source>
</evidence>
<reference evidence="2" key="1">
    <citation type="submission" date="2021-01" db="EMBL/GenBank/DDBJ databases">
        <title>Draft genome sequence of Nasalis larvatus strain YZ03.</title>
        <authorList>
            <person name="Suzuki-Hashido N."/>
            <person name="Tsuchida S."/>
            <person name="Hayakawa T."/>
        </authorList>
    </citation>
    <scope>NUCLEOTIDE SEQUENCE [LARGE SCALE GENOMIC DNA]</scope>
    <source>
        <strain evidence="2">YZ03</strain>
    </source>
</reference>
<comment type="caution">
    <text evidence="1">The sequence shown here is derived from an EMBL/GenBank/DDBJ whole genome shotgun (WGS) entry which is preliminary data.</text>
</comment>
<name>A0ABQ3W5P5_9LACO</name>
<keyword evidence="2" id="KW-1185">Reference proteome</keyword>
<protein>
    <submittedName>
        <fullName evidence="1">Uncharacterized protein</fullName>
    </submittedName>
</protein>
<gene>
    <name evidence="1" type="ORF">lacNasYZ03_01010</name>
</gene>
<proteinExistence type="predicted"/>
<accession>A0ABQ3W5P5</accession>